<keyword evidence="3" id="KW-1185">Reference proteome</keyword>
<evidence type="ECO:0000256" key="1">
    <source>
        <dbReference type="SAM" id="SignalP"/>
    </source>
</evidence>
<sequence>MFIKSYCFLLGLTLFLSCLSTTITGELNNMDDQILAAKFRARRSIETIKENSPIKQERKKLRNEPVNTLVAYPVRDPNCVDDDAPR</sequence>
<organism evidence="2 3">
    <name type="scientific">Phakopsora pachyrhizi</name>
    <name type="common">Asian soybean rust disease fungus</name>
    <dbReference type="NCBI Taxonomy" id="170000"/>
    <lineage>
        <taxon>Eukaryota</taxon>
        <taxon>Fungi</taxon>
        <taxon>Dikarya</taxon>
        <taxon>Basidiomycota</taxon>
        <taxon>Pucciniomycotina</taxon>
        <taxon>Pucciniomycetes</taxon>
        <taxon>Pucciniales</taxon>
        <taxon>Phakopsoraceae</taxon>
        <taxon>Phakopsora</taxon>
    </lineage>
</organism>
<dbReference type="PROSITE" id="PS51257">
    <property type="entry name" value="PROKAR_LIPOPROTEIN"/>
    <property type="match status" value="1"/>
</dbReference>
<dbReference type="Proteomes" id="UP001153365">
    <property type="component" value="Unassembled WGS sequence"/>
</dbReference>
<gene>
    <name evidence="2" type="ORF">PPACK8108_LOCUS26209</name>
</gene>
<accession>A0AAV0BTA4</accession>
<evidence type="ECO:0000313" key="2">
    <source>
        <dbReference type="EMBL" id="CAH7690773.1"/>
    </source>
</evidence>
<protein>
    <submittedName>
        <fullName evidence="2">Expressed protein</fullName>
    </submittedName>
</protein>
<name>A0AAV0BTA4_PHAPC</name>
<comment type="caution">
    <text evidence="2">The sequence shown here is derived from an EMBL/GenBank/DDBJ whole genome shotgun (WGS) entry which is preliminary data.</text>
</comment>
<evidence type="ECO:0000313" key="3">
    <source>
        <dbReference type="Proteomes" id="UP001153365"/>
    </source>
</evidence>
<dbReference type="EMBL" id="CALTRL010006391">
    <property type="protein sequence ID" value="CAH7690773.1"/>
    <property type="molecule type" value="Genomic_DNA"/>
</dbReference>
<keyword evidence="1" id="KW-0732">Signal</keyword>
<reference evidence="2" key="1">
    <citation type="submission" date="2022-06" db="EMBL/GenBank/DDBJ databases">
        <authorList>
            <consortium name="SYNGENTA / RWTH Aachen University"/>
        </authorList>
    </citation>
    <scope>NUCLEOTIDE SEQUENCE</scope>
</reference>
<dbReference type="AlphaFoldDB" id="A0AAV0BTA4"/>
<feature type="chain" id="PRO_5043325685" evidence="1">
    <location>
        <begin position="25"/>
        <end position="86"/>
    </location>
</feature>
<feature type="signal peptide" evidence="1">
    <location>
        <begin position="1"/>
        <end position="24"/>
    </location>
</feature>
<proteinExistence type="predicted"/>